<accession>A0A087G3F2</accession>
<dbReference type="Gramene" id="KFK24404">
    <property type="protein sequence ID" value="KFK24404"/>
    <property type="gene ID" value="AALP_AAs65926U000300"/>
</dbReference>
<proteinExistence type="predicted"/>
<reference evidence="3" key="1">
    <citation type="journal article" date="2015" name="Nat. Plants">
        <title>Genome expansion of Arabis alpina linked with retrotransposition and reduced symmetric DNA methylation.</title>
        <authorList>
            <person name="Willing E.M."/>
            <person name="Rawat V."/>
            <person name="Mandakova T."/>
            <person name="Maumus F."/>
            <person name="James G.V."/>
            <person name="Nordstroem K.J."/>
            <person name="Becker C."/>
            <person name="Warthmann N."/>
            <person name="Chica C."/>
            <person name="Szarzynska B."/>
            <person name="Zytnicki M."/>
            <person name="Albani M.C."/>
            <person name="Kiefer C."/>
            <person name="Bergonzi S."/>
            <person name="Castaings L."/>
            <person name="Mateos J.L."/>
            <person name="Berns M.C."/>
            <person name="Bujdoso N."/>
            <person name="Piofczyk T."/>
            <person name="de Lorenzo L."/>
            <person name="Barrero-Sicilia C."/>
            <person name="Mateos I."/>
            <person name="Piednoel M."/>
            <person name="Hagmann J."/>
            <person name="Chen-Min-Tao R."/>
            <person name="Iglesias-Fernandez R."/>
            <person name="Schuster S.C."/>
            <person name="Alonso-Blanco C."/>
            <person name="Roudier F."/>
            <person name="Carbonero P."/>
            <person name="Paz-Ares J."/>
            <person name="Davis S.J."/>
            <person name="Pecinka A."/>
            <person name="Quesneville H."/>
            <person name="Colot V."/>
            <person name="Lysak M.A."/>
            <person name="Weigel D."/>
            <person name="Coupland G."/>
            <person name="Schneeberger K."/>
        </authorList>
    </citation>
    <scope>NUCLEOTIDE SEQUENCE [LARGE SCALE GENOMIC DNA]</scope>
    <source>
        <strain evidence="3">cv. Pajares</strain>
    </source>
</reference>
<protein>
    <submittedName>
        <fullName evidence="2">Uncharacterized protein</fullName>
    </submittedName>
</protein>
<sequence>MSDVTPTLDPPLDPPPEPPDSLESEHRSPISLIDPTNLHTSNPFPLLHLRWALALSNSPWMMIQGLTTALTKSPPSEPQPDFNRPQSSMWWWSLTLPVSPTTMDCTLDLPLQRCSSD</sequence>
<gene>
    <name evidence="2" type="ORF">AALP_AAs65926U000300</name>
</gene>
<dbReference type="Proteomes" id="UP000029120">
    <property type="component" value="Unassembled WGS sequence"/>
</dbReference>
<organism evidence="2 3">
    <name type="scientific">Arabis alpina</name>
    <name type="common">Alpine rock-cress</name>
    <dbReference type="NCBI Taxonomy" id="50452"/>
    <lineage>
        <taxon>Eukaryota</taxon>
        <taxon>Viridiplantae</taxon>
        <taxon>Streptophyta</taxon>
        <taxon>Embryophyta</taxon>
        <taxon>Tracheophyta</taxon>
        <taxon>Spermatophyta</taxon>
        <taxon>Magnoliopsida</taxon>
        <taxon>eudicotyledons</taxon>
        <taxon>Gunneridae</taxon>
        <taxon>Pentapetalae</taxon>
        <taxon>rosids</taxon>
        <taxon>malvids</taxon>
        <taxon>Brassicales</taxon>
        <taxon>Brassicaceae</taxon>
        <taxon>Arabideae</taxon>
        <taxon>Arabis</taxon>
    </lineage>
</organism>
<dbReference type="EMBL" id="KL969003">
    <property type="protein sequence ID" value="KFK24404.1"/>
    <property type="molecule type" value="Genomic_DNA"/>
</dbReference>
<evidence type="ECO:0000256" key="1">
    <source>
        <dbReference type="SAM" id="MobiDB-lite"/>
    </source>
</evidence>
<feature type="region of interest" description="Disordered" evidence="1">
    <location>
        <begin position="1"/>
        <end position="34"/>
    </location>
</feature>
<keyword evidence="3" id="KW-1185">Reference proteome</keyword>
<name>A0A087G3F2_ARAAL</name>
<dbReference type="AlphaFoldDB" id="A0A087G3F2"/>
<feature type="compositionally biased region" description="Pro residues" evidence="1">
    <location>
        <begin position="8"/>
        <end position="19"/>
    </location>
</feature>
<evidence type="ECO:0000313" key="3">
    <source>
        <dbReference type="Proteomes" id="UP000029120"/>
    </source>
</evidence>
<evidence type="ECO:0000313" key="2">
    <source>
        <dbReference type="EMBL" id="KFK24404.1"/>
    </source>
</evidence>